<keyword evidence="5" id="KW-0297">G-protein coupled receptor</keyword>
<comment type="similarity">
    <text evidence="2">Belongs to the G-protein coupled receptor 1 family.</text>
</comment>
<dbReference type="PROSITE" id="PS50262">
    <property type="entry name" value="G_PROTEIN_RECEP_F1_2"/>
    <property type="match status" value="1"/>
</dbReference>
<dbReference type="SUPFAM" id="SSF81321">
    <property type="entry name" value="Family A G protein-coupled receptor-like"/>
    <property type="match status" value="1"/>
</dbReference>
<dbReference type="AlphaFoldDB" id="A0AAV6VLT5"/>
<evidence type="ECO:0000313" key="13">
    <source>
        <dbReference type="Proteomes" id="UP000827092"/>
    </source>
</evidence>
<evidence type="ECO:0000256" key="7">
    <source>
        <dbReference type="ARBA" id="ARBA00023170"/>
    </source>
</evidence>
<evidence type="ECO:0000256" key="6">
    <source>
        <dbReference type="ARBA" id="ARBA00023136"/>
    </source>
</evidence>
<evidence type="ECO:0000256" key="2">
    <source>
        <dbReference type="ARBA" id="ARBA00010663"/>
    </source>
</evidence>
<name>A0AAV6VLT5_9ARAC</name>
<keyword evidence="4 10" id="KW-1133">Transmembrane helix</keyword>
<dbReference type="EMBL" id="JAFNEN010000059">
    <property type="protein sequence ID" value="KAG8197015.1"/>
    <property type="molecule type" value="Genomic_DNA"/>
</dbReference>
<feature type="transmembrane region" description="Helical" evidence="10">
    <location>
        <begin position="35"/>
        <end position="61"/>
    </location>
</feature>
<reference evidence="12 13" key="1">
    <citation type="journal article" date="2022" name="Nat. Ecol. Evol.">
        <title>A masculinizing supergene underlies an exaggerated male reproductive morph in a spider.</title>
        <authorList>
            <person name="Hendrickx F."/>
            <person name="De Corte Z."/>
            <person name="Sonet G."/>
            <person name="Van Belleghem S.M."/>
            <person name="Kostlbacher S."/>
            <person name="Vangestel C."/>
        </authorList>
    </citation>
    <scope>NUCLEOTIDE SEQUENCE [LARGE SCALE GENOMIC DNA]</scope>
    <source>
        <strain evidence="12">W744_W776</strain>
    </source>
</reference>
<keyword evidence="8" id="KW-0807">Transducer</keyword>
<evidence type="ECO:0000313" key="12">
    <source>
        <dbReference type="EMBL" id="KAG8197015.1"/>
    </source>
</evidence>
<feature type="domain" description="G-protein coupled receptors family 1 profile" evidence="11">
    <location>
        <begin position="52"/>
        <end position="130"/>
    </location>
</feature>
<evidence type="ECO:0000256" key="8">
    <source>
        <dbReference type="ARBA" id="ARBA00023224"/>
    </source>
</evidence>
<accession>A0AAV6VLT5</accession>
<organism evidence="12 13">
    <name type="scientific">Oedothorax gibbosus</name>
    <dbReference type="NCBI Taxonomy" id="931172"/>
    <lineage>
        <taxon>Eukaryota</taxon>
        <taxon>Metazoa</taxon>
        <taxon>Ecdysozoa</taxon>
        <taxon>Arthropoda</taxon>
        <taxon>Chelicerata</taxon>
        <taxon>Arachnida</taxon>
        <taxon>Araneae</taxon>
        <taxon>Araneomorphae</taxon>
        <taxon>Entelegynae</taxon>
        <taxon>Araneoidea</taxon>
        <taxon>Linyphiidae</taxon>
        <taxon>Erigoninae</taxon>
        <taxon>Oedothorax</taxon>
    </lineage>
</organism>
<dbReference type="PRINTS" id="PR00237">
    <property type="entry name" value="GPCRRHODOPSN"/>
</dbReference>
<dbReference type="PANTHER" id="PTHR24240">
    <property type="entry name" value="OPSIN"/>
    <property type="match status" value="1"/>
</dbReference>
<evidence type="ECO:0000256" key="9">
    <source>
        <dbReference type="ARBA" id="ARBA00023305"/>
    </source>
</evidence>
<comment type="subcellular location">
    <subcellularLocation>
        <location evidence="1">Membrane</location>
        <topology evidence="1">Multi-pass membrane protein</topology>
    </subcellularLocation>
</comment>
<keyword evidence="3 10" id="KW-0812">Transmembrane</keyword>
<dbReference type="InterPro" id="IPR017452">
    <property type="entry name" value="GPCR_Rhodpsn_7TM"/>
</dbReference>
<evidence type="ECO:0000259" key="11">
    <source>
        <dbReference type="PROSITE" id="PS50262"/>
    </source>
</evidence>
<evidence type="ECO:0000256" key="4">
    <source>
        <dbReference type="ARBA" id="ARBA00022989"/>
    </source>
</evidence>
<proteinExistence type="inferred from homology"/>
<evidence type="ECO:0000256" key="1">
    <source>
        <dbReference type="ARBA" id="ARBA00004141"/>
    </source>
</evidence>
<keyword evidence="9" id="KW-0844">Vision</keyword>
<sequence>MSTSNTSDLFQIAVDDTTESLDPFANMEDLSPMGYAIAAVVLFFIMVFGVCNNLVVIVVVAGTRKLRTPMNLILLNLSISDFLISALGTPLSFAAAVNRRWIFGDALCQVYAFSMTLTGKISDFSFVLFN</sequence>
<protein>
    <recommendedName>
        <fullName evidence="11">G-protein coupled receptors family 1 profile domain-containing protein</fullName>
    </recommendedName>
</protein>
<dbReference type="GO" id="GO:0004930">
    <property type="term" value="F:G protein-coupled receptor activity"/>
    <property type="evidence" value="ECO:0007669"/>
    <property type="project" value="UniProtKB-KW"/>
</dbReference>
<dbReference type="Proteomes" id="UP000827092">
    <property type="component" value="Unassembled WGS sequence"/>
</dbReference>
<evidence type="ECO:0000256" key="3">
    <source>
        <dbReference type="ARBA" id="ARBA00022692"/>
    </source>
</evidence>
<keyword evidence="6 10" id="KW-0472">Membrane</keyword>
<gene>
    <name evidence="12" type="ORF">JTE90_004287</name>
</gene>
<keyword evidence="7" id="KW-0675">Receptor</keyword>
<dbReference type="InterPro" id="IPR000276">
    <property type="entry name" value="GPCR_Rhodpsn"/>
</dbReference>
<evidence type="ECO:0000256" key="10">
    <source>
        <dbReference type="SAM" id="Phobius"/>
    </source>
</evidence>
<keyword evidence="9" id="KW-0716">Sensory transduction</keyword>
<evidence type="ECO:0000256" key="5">
    <source>
        <dbReference type="ARBA" id="ARBA00023040"/>
    </source>
</evidence>
<dbReference type="GO" id="GO:0016020">
    <property type="term" value="C:membrane"/>
    <property type="evidence" value="ECO:0007669"/>
    <property type="project" value="UniProtKB-SubCell"/>
</dbReference>
<dbReference type="Gene3D" id="1.20.1070.10">
    <property type="entry name" value="Rhodopsin 7-helix transmembrane proteins"/>
    <property type="match status" value="1"/>
</dbReference>
<keyword evidence="13" id="KW-1185">Reference proteome</keyword>
<dbReference type="GO" id="GO:0007601">
    <property type="term" value="P:visual perception"/>
    <property type="evidence" value="ECO:0007669"/>
    <property type="project" value="UniProtKB-KW"/>
</dbReference>
<dbReference type="InterPro" id="IPR050125">
    <property type="entry name" value="GPCR_opsins"/>
</dbReference>
<feature type="transmembrane region" description="Helical" evidence="10">
    <location>
        <begin position="73"/>
        <end position="97"/>
    </location>
</feature>
<dbReference type="Pfam" id="PF00001">
    <property type="entry name" value="7tm_1"/>
    <property type="match status" value="1"/>
</dbReference>
<comment type="caution">
    <text evidence="12">The sequence shown here is derived from an EMBL/GenBank/DDBJ whole genome shotgun (WGS) entry which is preliminary data.</text>
</comment>